<reference evidence="2" key="1">
    <citation type="submission" date="2020-05" db="EMBL/GenBank/DDBJ databases">
        <title>WGS assembly of Panicum virgatum.</title>
        <authorList>
            <person name="Lovell J.T."/>
            <person name="Jenkins J."/>
            <person name="Shu S."/>
            <person name="Juenger T.E."/>
            <person name="Schmutz J."/>
        </authorList>
    </citation>
    <scope>NUCLEOTIDE SEQUENCE</scope>
    <source>
        <strain evidence="2">AP13</strain>
    </source>
</reference>
<keyword evidence="1" id="KW-1133">Transmembrane helix</keyword>
<keyword evidence="1" id="KW-0812">Transmembrane</keyword>
<dbReference type="AlphaFoldDB" id="A0A8T0W5C2"/>
<feature type="transmembrane region" description="Helical" evidence="1">
    <location>
        <begin position="20"/>
        <end position="45"/>
    </location>
</feature>
<proteinExistence type="predicted"/>
<accession>A0A8T0W5C2</accession>
<keyword evidence="1" id="KW-0472">Membrane</keyword>
<keyword evidence="3" id="KW-1185">Reference proteome</keyword>
<name>A0A8T0W5C2_PANVG</name>
<evidence type="ECO:0000313" key="3">
    <source>
        <dbReference type="Proteomes" id="UP000823388"/>
    </source>
</evidence>
<comment type="caution">
    <text evidence="2">The sequence shown here is derived from an EMBL/GenBank/DDBJ whole genome shotgun (WGS) entry which is preliminary data.</text>
</comment>
<organism evidence="2 3">
    <name type="scientific">Panicum virgatum</name>
    <name type="common">Blackwell switchgrass</name>
    <dbReference type="NCBI Taxonomy" id="38727"/>
    <lineage>
        <taxon>Eukaryota</taxon>
        <taxon>Viridiplantae</taxon>
        <taxon>Streptophyta</taxon>
        <taxon>Embryophyta</taxon>
        <taxon>Tracheophyta</taxon>
        <taxon>Spermatophyta</taxon>
        <taxon>Magnoliopsida</taxon>
        <taxon>Liliopsida</taxon>
        <taxon>Poales</taxon>
        <taxon>Poaceae</taxon>
        <taxon>PACMAD clade</taxon>
        <taxon>Panicoideae</taxon>
        <taxon>Panicodae</taxon>
        <taxon>Paniceae</taxon>
        <taxon>Panicinae</taxon>
        <taxon>Panicum</taxon>
        <taxon>Panicum sect. Hiantes</taxon>
    </lineage>
</organism>
<dbReference type="EMBL" id="CM029039">
    <property type="protein sequence ID" value="KAG2639873.1"/>
    <property type="molecule type" value="Genomic_DNA"/>
</dbReference>
<gene>
    <name evidence="2" type="ORF">PVAP13_2KG049316</name>
</gene>
<evidence type="ECO:0000313" key="2">
    <source>
        <dbReference type="EMBL" id="KAG2639873.1"/>
    </source>
</evidence>
<evidence type="ECO:0000256" key="1">
    <source>
        <dbReference type="SAM" id="Phobius"/>
    </source>
</evidence>
<dbReference type="Proteomes" id="UP000823388">
    <property type="component" value="Chromosome 2K"/>
</dbReference>
<sequence>MEMRRRELQDLARTRRVEMIADITCAVILDITSVVMLVAHFILVIGH</sequence>
<protein>
    <submittedName>
        <fullName evidence="2">Uncharacterized protein</fullName>
    </submittedName>
</protein>